<evidence type="ECO:0000256" key="4">
    <source>
        <dbReference type="ARBA" id="ARBA00022655"/>
    </source>
</evidence>
<keyword evidence="11" id="KW-0489">Methyltransferase</keyword>
<dbReference type="HAMAP" id="MF_00156">
    <property type="entry name" value="PanB"/>
    <property type="match status" value="1"/>
</dbReference>
<evidence type="ECO:0000256" key="8">
    <source>
        <dbReference type="PIRSR" id="PIRSR000388-1"/>
    </source>
</evidence>
<evidence type="ECO:0000256" key="3">
    <source>
        <dbReference type="ARBA" id="ARBA00011424"/>
    </source>
</evidence>
<protein>
    <recommendedName>
        <fullName evidence="7">3-methyl-2-oxobutanoate hydroxymethyltransferase</fullName>
        <ecNumber evidence="7">2.1.2.11</ecNumber>
    </recommendedName>
    <alternativeName>
        <fullName evidence="7">Ketopantoate hydroxymethyltransferase</fullName>
        <shortName evidence="7">KPHMT</shortName>
    </alternativeName>
</protein>
<feature type="binding site" evidence="7 9">
    <location>
        <begin position="49"/>
        <end position="50"/>
    </location>
    <ligand>
        <name>3-methyl-2-oxobutanoate</name>
        <dbReference type="ChEBI" id="CHEBI:11851"/>
    </ligand>
</feature>
<keyword evidence="7 10" id="KW-0460">Magnesium</keyword>
<comment type="cofactor">
    <cofactor evidence="7 10">
        <name>Mg(2+)</name>
        <dbReference type="ChEBI" id="CHEBI:18420"/>
    </cofactor>
    <text evidence="7 10">Binds 1 Mg(2+) ion per subunit.</text>
</comment>
<dbReference type="NCBIfam" id="TIGR00222">
    <property type="entry name" value="panB"/>
    <property type="match status" value="1"/>
</dbReference>
<keyword evidence="7" id="KW-0963">Cytoplasm</keyword>
<feature type="active site" description="Proton acceptor" evidence="7 8">
    <location>
        <position position="183"/>
    </location>
</feature>
<dbReference type="PANTHER" id="PTHR20881:SF0">
    <property type="entry name" value="3-METHYL-2-OXOBUTANOATE HYDROXYMETHYLTRANSFERASE"/>
    <property type="match status" value="1"/>
</dbReference>
<reference evidence="11" key="1">
    <citation type="journal article" date="2020" name="mSystems">
        <title>Genome- and Community-Level Interaction Insights into Carbon Utilization and Element Cycling Functions of Hydrothermarchaeota in Hydrothermal Sediment.</title>
        <authorList>
            <person name="Zhou Z."/>
            <person name="Liu Y."/>
            <person name="Xu W."/>
            <person name="Pan J."/>
            <person name="Luo Z.H."/>
            <person name="Li M."/>
        </authorList>
    </citation>
    <scope>NUCLEOTIDE SEQUENCE [LARGE SCALE GENOMIC DNA]</scope>
    <source>
        <strain evidence="11">SpSt-508</strain>
    </source>
</reference>
<feature type="binding site" evidence="7 9">
    <location>
        <position position="88"/>
    </location>
    <ligand>
        <name>3-methyl-2-oxobutanoate</name>
        <dbReference type="ChEBI" id="CHEBI:11851"/>
    </ligand>
</feature>
<dbReference type="EC" id="2.1.2.11" evidence="7"/>
<dbReference type="EMBL" id="DSVQ01000001">
    <property type="protein sequence ID" value="HGT37747.1"/>
    <property type="molecule type" value="Genomic_DNA"/>
</dbReference>
<comment type="function">
    <text evidence="6 7">Catalyzes the reversible reaction in which hydroxymethyl group from 5,10-methylenetetrahydrofolate is transferred onto alpha-ketoisovalerate to form ketopantoate.</text>
</comment>
<keyword evidence="7 10" id="KW-0479">Metal-binding</keyword>
<comment type="subunit">
    <text evidence="3 7">Homodecamer; pentamer of dimers.</text>
</comment>
<dbReference type="GO" id="GO:0005737">
    <property type="term" value="C:cytoplasm"/>
    <property type="evidence" value="ECO:0007669"/>
    <property type="project" value="UniProtKB-SubCell"/>
</dbReference>
<dbReference type="InterPro" id="IPR015813">
    <property type="entry name" value="Pyrv/PenolPyrv_kinase-like_dom"/>
</dbReference>
<feature type="binding site" evidence="7 10">
    <location>
        <position position="88"/>
    </location>
    <ligand>
        <name>Mg(2+)</name>
        <dbReference type="ChEBI" id="CHEBI:18420"/>
    </ligand>
</feature>
<dbReference type="AlphaFoldDB" id="A0A7C4QKZ7"/>
<evidence type="ECO:0000256" key="6">
    <source>
        <dbReference type="ARBA" id="ARBA00056497"/>
    </source>
</evidence>
<proteinExistence type="inferred from homology"/>
<dbReference type="NCBIfam" id="NF001452">
    <property type="entry name" value="PRK00311.1"/>
    <property type="match status" value="1"/>
</dbReference>
<dbReference type="Pfam" id="PF02548">
    <property type="entry name" value="Pantoate_transf"/>
    <property type="match status" value="1"/>
</dbReference>
<comment type="similarity">
    <text evidence="2 7">Belongs to the PanB family.</text>
</comment>
<comment type="catalytic activity">
    <reaction evidence="7">
        <text>(6R)-5,10-methylene-5,6,7,8-tetrahydrofolate + 3-methyl-2-oxobutanoate + H2O = 2-dehydropantoate + (6S)-5,6,7,8-tetrahydrofolate</text>
        <dbReference type="Rhea" id="RHEA:11824"/>
        <dbReference type="ChEBI" id="CHEBI:11561"/>
        <dbReference type="ChEBI" id="CHEBI:11851"/>
        <dbReference type="ChEBI" id="CHEBI:15377"/>
        <dbReference type="ChEBI" id="CHEBI:15636"/>
        <dbReference type="ChEBI" id="CHEBI:57453"/>
        <dbReference type="EC" id="2.1.2.11"/>
    </reaction>
</comment>
<dbReference type="GO" id="GO:0003864">
    <property type="term" value="F:3-methyl-2-oxobutanoate hydroxymethyltransferase activity"/>
    <property type="evidence" value="ECO:0007669"/>
    <property type="project" value="UniProtKB-UniRule"/>
</dbReference>
<dbReference type="GO" id="GO:0008168">
    <property type="term" value="F:methyltransferase activity"/>
    <property type="evidence" value="ECO:0007669"/>
    <property type="project" value="UniProtKB-KW"/>
</dbReference>
<keyword evidence="4 7" id="KW-0566">Pantothenate biosynthesis</keyword>
<dbReference type="FunFam" id="3.20.20.60:FF:000003">
    <property type="entry name" value="3-methyl-2-oxobutanoate hydroxymethyltransferase"/>
    <property type="match status" value="1"/>
</dbReference>
<accession>A0A7C4QKZ7</accession>
<dbReference type="PANTHER" id="PTHR20881">
    <property type="entry name" value="3-METHYL-2-OXOBUTANOATE HYDROXYMETHYLTRANSFERASE"/>
    <property type="match status" value="1"/>
</dbReference>
<organism evidence="11">
    <name type="scientific">Schlesneria paludicola</name>
    <dbReference type="NCBI Taxonomy" id="360056"/>
    <lineage>
        <taxon>Bacteria</taxon>
        <taxon>Pseudomonadati</taxon>
        <taxon>Planctomycetota</taxon>
        <taxon>Planctomycetia</taxon>
        <taxon>Planctomycetales</taxon>
        <taxon>Planctomycetaceae</taxon>
        <taxon>Schlesneria</taxon>
    </lineage>
</organism>
<dbReference type="UniPathway" id="UPA00028">
    <property type="reaction ID" value="UER00003"/>
</dbReference>
<feature type="binding site" evidence="7 9">
    <location>
        <position position="118"/>
    </location>
    <ligand>
        <name>3-methyl-2-oxobutanoate</name>
        <dbReference type="ChEBI" id="CHEBI:11851"/>
    </ligand>
</feature>
<dbReference type="GO" id="GO:0032259">
    <property type="term" value="P:methylation"/>
    <property type="evidence" value="ECO:0007669"/>
    <property type="project" value="UniProtKB-KW"/>
</dbReference>
<evidence type="ECO:0000313" key="11">
    <source>
        <dbReference type="EMBL" id="HGT37747.1"/>
    </source>
</evidence>
<comment type="caution">
    <text evidence="11">The sequence shown here is derived from an EMBL/GenBank/DDBJ whole genome shotgun (WGS) entry which is preliminary data.</text>
</comment>
<dbReference type="Gene3D" id="3.20.20.60">
    <property type="entry name" value="Phosphoenolpyruvate-binding domains"/>
    <property type="match status" value="1"/>
</dbReference>
<evidence type="ECO:0000256" key="2">
    <source>
        <dbReference type="ARBA" id="ARBA00008676"/>
    </source>
</evidence>
<evidence type="ECO:0000256" key="5">
    <source>
        <dbReference type="ARBA" id="ARBA00022679"/>
    </source>
</evidence>
<keyword evidence="5 7" id="KW-0808">Transferase</keyword>
<dbReference type="InterPro" id="IPR003700">
    <property type="entry name" value="Pantoate_hydroxy_MeTrfase"/>
</dbReference>
<dbReference type="CDD" id="cd06557">
    <property type="entry name" value="KPHMT-like"/>
    <property type="match status" value="1"/>
</dbReference>
<dbReference type="PIRSF" id="PIRSF000388">
    <property type="entry name" value="Pantoate_hydroxy_MeTrfase"/>
    <property type="match status" value="1"/>
</dbReference>
<comment type="pathway">
    <text evidence="1 7">Cofactor biosynthesis; (R)-pantothenate biosynthesis; (R)-pantoate from 3-methyl-2-oxobutanoate: step 1/2.</text>
</comment>
<evidence type="ECO:0000256" key="10">
    <source>
        <dbReference type="PIRSR" id="PIRSR000388-3"/>
    </source>
</evidence>
<gene>
    <name evidence="7 11" type="primary">panB</name>
    <name evidence="11" type="ORF">ENS64_00535</name>
</gene>
<comment type="subcellular location">
    <subcellularLocation>
        <location evidence="7">Cytoplasm</location>
    </subcellularLocation>
</comment>
<name>A0A7C4QKZ7_9PLAN</name>
<evidence type="ECO:0000256" key="9">
    <source>
        <dbReference type="PIRSR" id="PIRSR000388-2"/>
    </source>
</evidence>
<evidence type="ECO:0000256" key="7">
    <source>
        <dbReference type="HAMAP-Rule" id="MF_00156"/>
    </source>
</evidence>
<sequence>MSKAGGPVTVPQFMAAKSQGRKLAVVTAYDWLWAGICDAAGVDAILVGDSLGMVVQGRDTTLPVTLRQMHYHAEMVARGAERALVIADLPFLSYHVSPRQAVRNAGRLLKSTGVSAVKLEGGVTQAETIRALAAADIPVMAHVGLRPQAVRHLGGMKLQRQEAALLADAHAAQDAGAFALVLELIPRSLAARITQELAIPTIGIGAGPDCDGQVLVGPDLLGLNAGFYPKFLKRYADLRTQAIAAISRYADEVRSGQFPDAEHSYE</sequence>
<dbReference type="GO" id="GO:0000287">
    <property type="term" value="F:magnesium ion binding"/>
    <property type="evidence" value="ECO:0007669"/>
    <property type="project" value="TreeGrafter"/>
</dbReference>
<evidence type="ECO:0000256" key="1">
    <source>
        <dbReference type="ARBA" id="ARBA00005033"/>
    </source>
</evidence>
<feature type="binding site" evidence="7 10">
    <location>
        <position position="120"/>
    </location>
    <ligand>
        <name>Mg(2+)</name>
        <dbReference type="ChEBI" id="CHEBI:18420"/>
    </ligand>
</feature>
<feature type="binding site" evidence="7 10">
    <location>
        <position position="49"/>
    </location>
    <ligand>
        <name>Mg(2+)</name>
        <dbReference type="ChEBI" id="CHEBI:18420"/>
    </ligand>
</feature>
<dbReference type="GO" id="GO:0015940">
    <property type="term" value="P:pantothenate biosynthetic process"/>
    <property type="evidence" value="ECO:0007669"/>
    <property type="project" value="UniProtKB-UniRule"/>
</dbReference>
<dbReference type="InterPro" id="IPR040442">
    <property type="entry name" value="Pyrv_kinase-like_dom_sf"/>
</dbReference>
<dbReference type="SUPFAM" id="SSF51621">
    <property type="entry name" value="Phosphoenolpyruvate/pyruvate domain"/>
    <property type="match status" value="1"/>
</dbReference>